<keyword evidence="4" id="KW-0961">Cell wall biogenesis/degradation</keyword>
<comment type="catalytic activity">
    <reaction evidence="4">
        <text>beta-D-mannosyl-(1-&gt;4)-D-glucose + phosphate = alpha-D-mannose 1-phosphate + D-glucose</text>
        <dbReference type="Rhea" id="RHEA:32531"/>
        <dbReference type="ChEBI" id="CHEBI:4167"/>
        <dbReference type="ChEBI" id="CHEBI:43474"/>
        <dbReference type="ChEBI" id="CHEBI:58409"/>
        <dbReference type="ChEBI" id="CHEBI:64351"/>
        <dbReference type="EC" id="2.4.1.281"/>
    </reaction>
</comment>
<sequence>MNSVFQKRLAQLEAAYVELIGRANAKRPLGNGIFDRYTYPVLTAGHAPLFWRYDLNPATNPYLMERFGINAAFNAGAIRLNGRYLLVARVEGMDRKSFFAVAESPNGIDNFTFWDRPITMPETDVPDGNVYDMRMVQHEDGWIYGLFCTERKDPNARPGDESSALAQCGMARTRDLRTWERLPDLKTPSPQQRNVVLHPEFVDGKYAFYTRPQDGFIEAGTGGGIGFGYADSMENAVIKKEFIVDEKHYHTVYEVKNGQGPTPIKTEKGWLHLAHGVRNTAAGLRYVLYLFLTDLTDLTKVTHKPAGYFLAPEGEERVGDVSNVAFANGWILDDDGTVFIYYASSDTRMHVATSTLDQLLDYVINTPPDGFRSATSVDRLNVLIDRNKAYQHRESAEVGYALTDAVK</sequence>
<keyword evidence="1 4" id="KW-0328">Glycosyltransferase</keyword>
<dbReference type="SUPFAM" id="SSF75005">
    <property type="entry name" value="Arabinanase/levansucrase/invertase"/>
    <property type="match status" value="1"/>
</dbReference>
<dbReference type="PANTHER" id="PTHR34106">
    <property type="entry name" value="GLYCOSIDASE"/>
    <property type="match status" value="1"/>
</dbReference>
<accession>A0ABX0QJS8</accession>
<reference evidence="6" key="1">
    <citation type="submission" date="2019-09" db="EMBL/GenBank/DDBJ databases">
        <authorList>
            <person name="Jung D.-H."/>
        </authorList>
    </citation>
    <scope>NUCLEOTIDE SEQUENCE [LARGE SCALE GENOMIC DNA]</scope>
    <source>
        <strain evidence="6">JA-25</strain>
    </source>
</reference>
<dbReference type="Pfam" id="PF04041">
    <property type="entry name" value="Glyco_hydro_130"/>
    <property type="match status" value="1"/>
</dbReference>
<name>A0ABX0QJS8_9BACT</name>
<evidence type="ECO:0000313" key="6">
    <source>
        <dbReference type="Proteomes" id="UP000606008"/>
    </source>
</evidence>
<comment type="function">
    <text evidence="4">Converts 4-O-beta-D-mannopyranosyl-D-glucopyranose (Man-Glc) to mannose 1-phosphate (Man1P) and glucose.</text>
</comment>
<keyword evidence="5" id="KW-0378">Hydrolase</keyword>
<dbReference type="Proteomes" id="UP000606008">
    <property type="component" value="Unassembled WGS sequence"/>
</dbReference>
<evidence type="ECO:0000256" key="4">
    <source>
        <dbReference type="HAMAP-Rule" id="MF_00928"/>
    </source>
</evidence>
<reference evidence="6" key="2">
    <citation type="submission" date="2023-07" db="EMBL/GenBank/DDBJ databases">
        <authorList>
            <person name="Jung D.-H."/>
        </authorList>
    </citation>
    <scope>NUCLEOTIDE SEQUENCE [LARGE SCALE GENOMIC DNA]</scope>
    <source>
        <strain evidence="6">JA-25</strain>
    </source>
</reference>
<dbReference type="PANTHER" id="PTHR34106:SF1">
    <property type="entry name" value="1,4-BETA-MANNOSYL-N-ACETYLGLUCOSAMINE PHOSPHORYLASE"/>
    <property type="match status" value="1"/>
</dbReference>
<dbReference type="HAMAP" id="MF_00928">
    <property type="entry name" value="Man_Glc_phosphorylase"/>
    <property type="match status" value="1"/>
</dbReference>
<gene>
    <name evidence="5" type="ORF">F7231_19365</name>
</gene>
<dbReference type="Gene3D" id="2.115.10.20">
    <property type="entry name" value="Glycosyl hydrolase domain, family 43"/>
    <property type="match status" value="1"/>
</dbReference>
<protein>
    <recommendedName>
        <fullName evidence="4">4-O-beta-D-mannosyl-D-glucose phosphorylase</fullName>
        <shortName evidence="4">MGP</shortName>
        <shortName evidence="4">Mannosylglucose phosphorylase</shortName>
        <ecNumber evidence="4">2.4.1.281</ecNumber>
    </recommendedName>
</protein>
<evidence type="ECO:0000313" key="5">
    <source>
        <dbReference type="EMBL" id="NID12342.1"/>
    </source>
</evidence>
<keyword evidence="2 4" id="KW-0808">Transferase</keyword>
<keyword evidence="4" id="KW-0119">Carbohydrate metabolism</keyword>
<dbReference type="InterPro" id="IPR028583">
    <property type="entry name" value="Man_Glc_phosphorylase"/>
</dbReference>
<proteinExistence type="inferred from homology"/>
<dbReference type="GO" id="GO:0016798">
    <property type="term" value="F:hydrolase activity, acting on glycosyl bonds"/>
    <property type="evidence" value="ECO:0007669"/>
    <property type="project" value="UniProtKB-KW"/>
</dbReference>
<evidence type="ECO:0000256" key="3">
    <source>
        <dbReference type="ARBA" id="ARBA00024356"/>
    </source>
</evidence>
<dbReference type="EMBL" id="WAEL01000007">
    <property type="protein sequence ID" value="NID12342.1"/>
    <property type="molecule type" value="Genomic_DNA"/>
</dbReference>
<comment type="caution">
    <text evidence="5">The sequence shown here is derived from an EMBL/GenBank/DDBJ whole genome shotgun (WGS) entry which is preliminary data.</text>
</comment>
<dbReference type="InterPro" id="IPR007184">
    <property type="entry name" value="Mannoside_phosphorylase"/>
</dbReference>
<organism evidence="5 6">
    <name type="scientific">Fibrivirga algicola</name>
    <dbReference type="NCBI Taxonomy" id="2950420"/>
    <lineage>
        <taxon>Bacteria</taxon>
        <taxon>Pseudomonadati</taxon>
        <taxon>Bacteroidota</taxon>
        <taxon>Cytophagia</taxon>
        <taxon>Cytophagales</taxon>
        <taxon>Spirosomataceae</taxon>
        <taxon>Fibrivirga</taxon>
    </lineage>
</organism>
<evidence type="ECO:0000256" key="1">
    <source>
        <dbReference type="ARBA" id="ARBA00022676"/>
    </source>
</evidence>
<dbReference type="EC" id="2.4.1.281" evidence="4"/>
<dbReference type="RefSeq" id="WP_166693206.1">
    <property type="nucleotide sequence ID" value="NZ_WAEL01000007.1"/>
</dbReference>
<dbReference type="PIRSF" id="PIRSF016202">
    <property type="entry name" value="PH1107"/>
    <property type="match status" value="1"/>
</dbReference>
<dbReference type="InterPro" id="IPR023296">
    <property type="entry name" value="Glyco_hydro_beta-prop_sf"/>
</dbReference>
<comment type="similarity">
    <text evidence="3 4">Belongs to the glycosyl hydrolase 130 family.</text>
</comment>
<keyword evidence="6" id="KW-1185">Reference proteome</keyword>
<keyword evidence="5" id="KW-0326">Glycosidase</keyword>
<evidence type="ECO:0000256" key="2">
    <source>
        <dbReference type="ARBA" id="ARBA00022679"/>
    </source>
</evidence>